<gene>
    <name evidence="2" type="ORF">AW10_01515</name>
</gene>
<feature type="region of interest" description="Disordered" evidence="1">
    <location>
        <begin position="360"/>
        <end position="385"/>
    </location>
</feature>
<dbReference type="Proteomes" id="UP000021816">
    <property type="component" value="Unassembled WGS sequence"/>
</dbReference>
<reference evidence="2 3" key="1">
    <citation type="submission" date="2014-02" db="EMBL/GenBank/DDBJ databases">
        <title>Expanding our view of genomic diversity in Candidatus Accumulibacter clades.</title>
        <authorList>
            <person name="Skennerton C.T."/>
            <person name="Barr J.J."/>
            <person name="Slater F.R."/>
            <person name="Bond P.L."/>
            <person name="Tyson G.W."/>
        </authorList>
    </citation>
    <scope>NUCLEOTIDE SEQUENCE [LARGE SCALE GENOMIC DNA]</scope>
    <source>
        <strain evidence="3">BA-92</strain>
    </source>
</reference>
<sequence>MVWSNDKVQTLYYRSRLLATHALVVALLLSLVGCAAPEPSPERDSPFHVSAATWWQIDHDIANASLAAEEAAENYARGLMDGWMRRVGELGEEDFIPWYTGYWTQQWLAIKVAWYKMGDGDDDGDEPAVRRLAAYLQEEYQERVLGPAAEEVDPNAVSEQATKLYVKLLAEQLPAIPRRYEVPLAQFDRRLQAIPAISAATPGAQNASLYRLVHSDPIAALPAYASLLAHLRELRAGLGSGPSDARLSPIAERAAERLTDQLAIKSGASAAAAALGGVAGMVFSLGAAGFGAIAHAQEKAALEAQLRDILAVAQEEMWRQLVEDRASGVLAGIQHIAEQIEHGLASARTERWPLGAAMSAPEITGNRPEGDHQLQPLRADFSGGG</sequence>
<evidence type="ECO:0000313" key="2">
    <source>
        <dbReference type="EMBL" id="EXI80902.1"/>
    </source>
</evidence>
<dbReference type="PATRIC" id="fig|1454003.3.peg.1562"/>
<organism evidence="2 3">
    <name type="scientific">Candidatus Accumulibacter appositus</name>
    <dbReference type="NCBI Taxonomy" id="1454003"/>
    <lineage>
        <taxon>Bacteria</taxon>
        <taxon>Pseudomonadati</taxon>
        <taxon>Pseudomonadota</taxon>
        <taxon>Betaproteobacteria</taxon>
        <taxon>Candidatus Accumulibacter</taxon>
    </lineage>
</organism>
<name>A0A011PV45_9PROT</name>
<dbReference type="EMBL" id="JEMX01000028">
    <property type="protein sequence ID" value="EXI80902.1"/>
    <property type="molecule type" value="Genomic_DNA"/>
</dbReference>
<evidence type="ECO:0008006" key="4">
    <source>
        <dbReference type="Google" id="ProtNLM"/>
    </source>
</evidence>
<comment type="caution">
    <text evidence="2">The sequence shown here is derived from an EMBL/GenBank/DDBJ whole genome shotgun (WGS) entry which is preliminary data.</text>
</comment>
<dbReference type="PROSITE" id="PS51257">
    <property type="entry name" value="PROKAR_LIPOPROTEIN"/>
    <property type="match status" value="1"/>
</dbReference>
<protein>
    <recommendedName>
        <fullName evidence="4">Lipoprotein</fullName>
    </recommendedName>
</protein>
<evidence type="ECO:0000313" key="3">
    <source>
        <dbReference type="Proteomes" id="UP000021816"/>
    </source>
</evidence>
<evidence type="ECO:0000256" key="1">
    <source>
        <dbReference type="SAM" id="MobiDB-lite"/>
    </source>
</evidence>
<accession>A0A011PV45</accession>
<proteinExistence type="predicted"/>
<dbReference type="AlphaFoldDB" id="A0A011PV45"/>